<reference evidence="8 9" key="1">
    <citation type="submission" date="2020-10" db="EMBL/GenBank/DDBJ databases">
        <title>Sequencing the genomes of 1000 actinobacteria strains.</title>
        <authorList>
            <person name="Klenk H.-P."/>
        </authorList>
    </citation>
    <scope>NUCLEOTIDE SEQUENCE [LARGE SCALE GENOMIC DNA]</scope>
    <source>
        <strain evidence="8 9">DSM 46661</strain>
    </source>
</reference>
<dbReference type="EC" id="2.1.1.271" evidence="8"/>
<proteinExistence type="inferred from homology"/>
<dbReference type="PROSITE" id="PS00839">
    <property type="entry name" value="SUMT_1"/>
    <property type="match status" value="1"/>
</dbReference>
<feature type="domain" description="Tetrapyrrole methylase" evidence="7">
    <location>
        <begin position="2"/>
        <end position="208"/>
    </location>
</feature>
<dbReference type="PANTHER" id="PTHR45790:SF4">
    <property type="entry name" value="COBALT-PRECORRIN-4 C(11)-METHYLTRANSFERASE"/>
    <property type="match status" value="1"/>
</dbReference>
<comment type="similarity">
    <text evidence="2">Belongs to the precorrin methyltransferase family.</text>
</comment>
<sequence>MTVHFIGAGPGAADLITVRGRDLLGRCETCLYPGSMTPTDLLAFCPDDAVLVDTANLDLPAIVERMVEAHGKGHEIARLCSGDPSIYSAVAEQMRRLDAAGVPYDVTPGVPAFAAAAALLNRELTVPEVGQSLVITRAQARSTAMPPGETLENFARTGTTLALHLAINRIEQVVDELRPFYPDDCPAAVVALASQPGEQVLRGTLGTIAALSREAGISRAAMIFVGKVLAAEGFPDSFLYSATRDRANQPESL</sequence>
<evidence type="ECO:0000313" key="8">
    <source>
        <dbReference type="EMBL" id="MBE1579321.1"/>
    </source>
</evidence>
<comment type="caution">
    <text evidence="8">The sequence shown here is derived from an EMBL/GenBank/DDBJ whole genome shotgun (WGS) entry which is preliminary data.</text>
</comment>
<dbReference type="InterPro" id="IPR014776">
    <property type="entry name" value="4pyrrole_Mease_sub2"/>
</dbReference>
<keyword evidence="9" id="KW-1185">Reference proteome</keyword>
<evidence type="ECO:0000256" key="3">
    <source>
        <dbReference type="ARBA" id="ARBA00022573"/>
    </source>
</evidence>
<dbReference type="Pfam" id="PF00590">
    <property type="entry name" value="TP_methylase"/>
    <property type="match status" value="1"/>
</dbReference>
<evidence type="ECO:0000256" key="2">
    <source>
        <dbReference type="ARBA" id="ARBA00005879"/>
    </source>
</evidence>
<dbReference type="GO" id="GO:0046026">
    <property type="term" value="F:precorrin-4 C11-methyltransferase activity"/>
    <property type="evidence" value="ECO:0007669"/>
    <property type="project" value="UniProtKB-EC"/>
</dbReference>
<dbReference type="GO" id="GO:0032259">
    <property type="term" value="P:methylation"/>
    <property type="evidence" value="ECO:0007669"/>
    <property type="project" value="UniProtKB-KW"/>
</dbReference>
<keyword evidence="3" id="KW-0169">Cobalamin biosynthesis</keyword>
<gene>
    <name evidence="8" type="ORF">H4W30_006381</name>
</gene>
<dbReference type="NCBIfam" id="TIGR01465">
    <property type="entry name" value="cobM_cbiF"/>
    <property type="match status" value="1"/>
</dbReference>
<dbReference type="CDD" id="cd11641">
    <property type="entry name" value="Precorrin-4_C11-MT"/>
    <property type="match status" value="1"/>
</dbReference>
<keyword evidence="5 8" id="KW-0808">Transferase</keyword>
<organism evidence="8 9">
    <name type="scientific">Amycolatopsis roodepoortensis</name>
    <dbReference type="NCBI Taxonomy" id="700274"/>
    <lineage>
        <taxon>Bacteria</taxon>
        <taxon>Bacillati</taxon>
        <taxon>Actinomycetota</taxon>
        <taxon>Actinomycetes</taxon>
        <taxon>Pseudonocardiales</taxon>
        <taxon>Pseudonocardiaceae</taxon>
        <taxon>Amycolatopsis</taxon>
    </lineage>
</organism>
<keyword evidence="4 8" id="KW-0489">Methyltransferase</keyword>
<dbReference type="InterPro" id="IPR014777">
    <property type="entry name" value="4pyrrole_Mease_sub1"/>
</dbReference>
<dbReference type="InterPro" id="IPR000878">
    <property type="entry name" value="4pyrrol_Mease"/>
</dbReference>
<name>A0ABR9LF59_9PSEU</name>
<keyword evidence="6" id="KW-0949">S-adenosyl-L-methionine</keyword>
<dbReference type="Proteomes" id="UP000656548">
    <property type="component" value="Unassembled WGS sequence"/>
</dbReference>
<protein>
    <submittedName>
        <fullName evidence="8">Precorrin-4/cobalt-precorrin-4 C11-methyltransferase</fullName>
        <ecNumber evidence="8">2.1.1.133</ecNumber>
        <ecNumber evidence="8">2.1.1.271</ecNumber>
    </submittedName>
</protein>
<dbReference type="Gene3D" id="3.40.1010.10">
    <property type="entry name" value="Cobalt-precorrin-4 Transmethylase, Domain 1"/>
    <property type="match status" value="1"/>
</dbReference>
<dbReference type="PANTHER" id="PTHR45790">
    <property type="entry name" value="SIROHEME SYNTHASE-RELATED"/>
    <property type="match status" value="1"/>
</dbReference>
<evidence type="ECO:0000256" key="5">
    <source>
        <dbReference type="ARBA" id="ARBA00022679"/>
    </source>
</evidence>
<evidence type="ECO:0000313" key="9">
    <source>
        <dbReference type="Proteomes" id="UP000656548"/>
    </source>
</evidence>
<evidence type="ECO:0000256" key="4">
    <source>
        <dbReference type="ARBA" id="ARBA00022603"/>
    </source>
</evidence>
<dbReference type="EMBL" id="JADBEJ010000005">
    <property type="protein sequence ID" value="MBE1579321.1"/>
    <property type="molecule type" value="Genomic_DNA"/>
</dbReference>
<dbReference type="InterPro" id="IPR035996">
    <property type="entry name" value="4pyrrol_Methylase_sf"/>
</dbReference>
<dbReference type="EC" id="2.1.1.133" evidence="8"/>
<evidence type="ECO:0000256" key="1">
    <source>
        <dbReference type="ARBA" id="ARBA00004953"/>
    </source>
</evidence>
<dbReference type="RefSeq" id="WP_192746097.1">
    <property type="nucleotide sequence ID" value="NZ_JADBEJ010000005.1"/>
</dbReference>
<dbReference type="SUPFAM" id="SSF53790">
    <property type="entry name" value="Tetrapyrrole methylase"/>
    <property type="match status" value="1"/>
</dbReference>
<dbReference type="InterPro" id="IPR006362">
    <property type="entry name" value="Cbl_synth_CobM/CibF"/>
</dbReference>
<evidence type="ECO:0000256" key="6">
    <source>
        <dbReference type="ARBA" id="ARBA00022691"/>
    </source>
</evidence>
<dbReference type="InterPro" id="IPR003043">
    <property type="entry name" value="Uropor_MeTrfase_CS"/>
</dbReference>
<dbReference type="InterPro" id="IPR050161">
    <property type="entry name" value="Siro_Cobalamin_biosynth"/>
</dbReference>
<comment type="pathway">
    <text evidence="1">Cofactor biosynthesis; adenosylcobalamin biosynthesis.</text>
</comment>
<dbReference type="Gene3D" id="3.30.950.10">
    <property type="entry name" value="Methyltransferase, Cobalt-precorrin-4 Transmethylase, Domain 2"/>
    <property type="match status" value="1"/>
</dbReference>
<accession>A0ABR9LF59</accession>
<evidence type="ECO:0000259" key="7">
    <source>
        <dbReference type="Pfam" id="PF00590"/>
    </source>
</evidence>